<gene>
    <name evidence="10 13" type="primary">mnmE</name>
    <name evidence="10" type="synonym">trmE</name>
    <name evidence="13" type="ORF">FHQ18_02570</name>
</gene>
<feature type="binding site" evidence="10">
    <location>
        <position position="442"/>
    </location>
    <ligand>
        <name>(6S)-5-formyl-5,6,7,8-tetrahydrofolate</name>
        <dbReference type="ChEBI" id="CHEBI:57457"/>
    </ligand>
</feature>
<dbReference type="EMBL" id="VFJB01000003">
    <property type="protein sequence ID" value="KAA0258848.1"/>
    <property type="molecule type" value="Genomic_DNA"/>
</dbReference>
<dbReference type="InterPro" id="IPR027368">
    <property type="entry name" value="MnmE_dom2"/>
</dbReference>
<dbReference type="FunFam" id="3.40.50.300:FF:001376">
    <property type="entry name" value="tRNA modification GTPase MnmE"/>
    <property type="match status" value="1"/>
</dbReference>
<feature type="binding site" evidence="10">
    <location>
        <position position="225"/>
    </location>
    <ligand>
        <name>K(+)</name>
        <dbReference type="ChEBI" id="CHEBI:29103"/>
    </ligand>
</feature>
<dbReference type="GO" id="GO:0005829">
    <property type="term" value="C:cytosol"/>
    <property type="evidence" value="ECO:0007669"/>
    <property type="project" value="TreeGrafter"/>
</dbReference>
<dbReference type="PROSITE" id="PS51709">
    <property type="entry name" value="G_TRME"/>
    <property type="match status" value="1"/>
</dbReference>
<feature type="binding site" evidence="10">
    <location>
        <position position="249"/>
    </location>
    <ligand>
        <name>K(+)</name>
        <dbReference type="ChEBI" id="CHEBI:29103"/>
    </ligand>
</feature>
<keyword evidence="7 10" id="KW-0460">Magnesium</keyword>
<evidence type="ECO:0000256" key="8">
    <source>
        <dbReference type="ARBA" id="ARBA00022958"/>
    </source>
</evidence>
<dbReference type="GO" id="GO:0046872">
    <property type="term" value="F:metal ion binding"/>
    <property type="evidence" value="ECO:0007669"/>
    <property type="project" value="UniProtKB-KW"/>
</dbReference>
<comment type="subcellular location">
    <subcellularLocation>
        <location evidence="10">Cytoplasm</location>
    </subcellularLocation>
</comment>
<dbReference type="Gene3D" id="1.20.120.430">
    <property type="entry name" value="tRNA modification GTPase MnmE domain 2"/>
    <property type="match status" value="1"/>
</dbReference>
<dbReference type="EC" id="3.6.-.-" evidence="10"/>
<dbReference type="InterPro" id="IPR006073">
    <property type="entry name" value="GTP-bd"/>
</dbReference>
<dbReference type="PANTHER" id="PTHR42714:SF2">
    <property type="entry name" value="TRNA MODIFICATION GTPASE GTPBP3, MITOCHONDRIAL"/>
    <property type="match status" value="1"/>
</dbReference>
<feature type="binding site" evidence="10">
    <location>
        <position position="244"/>
    </location>
    <ligand>
        <name>K(+)</name>
        <dbReference type="ChEBI" id="CHEBI:29103"/>
    </ligand>
</feature>
<evidence type="ECO:0000256" key="6">
    <source>
        <dbReference type="ARBA" id="ARBA00022801"/>
    </source>
</evidence>
<dbReference type="RefSeq" id="WP_149265607.1">
    <property type="nucleotide sequence ID" value="NZ_VFJB01000003.1"/>
</dbReference>
<dbReference type="PRINTS" id="PR00326">
    <property type="entry name" value="GTP1OBG"/>
</dbReference>
<dbReference type="InterPro" id="IPR005225">
    <property type="entry name" value="Small_GTP-bd"/>
</dbReference>
<dbReference type="GO" id="GO:0030488">
    <property type="term" value="P:tRNA methylation"/>
    <property type="evidence" value="ECO:0007669"/>
    <property type="project" value="TreeGrafter"/>
</dbReference>
<dbReference type="Proteomes" id="UP000322876">
    <property type="component" value="Unassembled WGS sequence"/>
</dbReference>
<dbReference type="InterPro" id="IPR031168">
    <property type="entry name" value="G_TrmE"/>
</dbReference>
<dbReference type="GO" id="GO:0005525">
    <property type="term" value="F:GTP binding"/>
    <property type="evidence" value="ECO:0007669"/>
    <property type="project" value="UniProtKB-UniRule"/>
</dbReference>
<dbReference type="Gene3D" id="3.40.50.300">
    <property type="entry name" value="P-loop containing nucleotide triphosphate hydrolases"/>
    <property type="match status" value="1"/>
</dbReference>
<dbReference type="CDD" id="cd04164">
    <property type="entry name" value="trmE"/>
    <property type="match status" value="1"/>
</dbReference>
<dbReference type="GO" id="GO:0003924">
    <property type="term" value="F:GTPase activity"/>
    <property type="evidence" value="ECO:0007669"/>
    <property type="project" value="UniProtKB-UniRule"/>
</dbReference>
<evidence type="ECO:0000256" key="3">
    <source>
        <dbReference type="ARBA" id="ARBA00022694"/>
    </source>
</evidence>
<feature type="binding site" evidence="10">
    <location>
        <position position="80"/>
    </location>
    <ligand>
        <name>(6S)-5-formyl-5,6,7,8-tetrahydrofolate</name>
        <dbReference type="ChEBI" id="CHEBI:57457"/>
    </ligand>
</feature>
<dbReference type="GO" id="GO:0002098">
    <property type="term" value="P:tRNA wobble uridine modification"/>
    <property type="evidence" value="ECO:0007669"/>
    <property type="project" value="TreeGrafter"/>
</dbReference>
<comment type="caution">
    <text evidence="10">Lacks conserved residue(s) required for the propagation of feature annotation.</text>
</comment>
<dbReference type="SUPFAM" id="SSF52540">
    <property type="entry name" value="P-loop containing nucleoside triphosphate hydrolases"/>
    <property type="match status" value="1"/>
</dbReference>
<feature type="binding site" evidence="10">
    <location>
        <position position="119"/>
    </location>
    <ligand>
        <name>(6S)-5-formyl-5,6,7,8-tetrahydrofolate</name>
        <dbReference type="ChEBI" id="CHEBI:57457"/>
    </ligand>
</feature>
<dbReference type="PANTHER" id="PTHR42714">
    <property type="entry name" value="TRNA MODIFICATION GTPASE GTPBP3"/>
    <property type="match status" value="1"/>
</dbReference>
<dbReference type="Gene3D" id="3.30.1360.120">
    <property type="entry name" value="Probable tRNA modification gtpase trme, domain 1"/>
    <property type="match status" value="1"/>
</dbReference>
<dbReference type="Pfam" id="PF12631">
    <property type="entry name" value="MnmE_helical"/>
    <property type="match status" value="1"/>
</dbReference>
<feature type="binding site" evidence="10">
    <location>
        <position position="20"/>
    </location>
    <ligand>
        <name>(6S)-5-formyl-5,6,7,8-tetrahydrofolate</name>
        <dbReference type="ChEBI" id="CHEBI:57457"/>
    </ligand>
</feature>
<keyword evidence="14" id="KW-1185">Reference proteome</keyword>
<keyword evidence="2 10" id="KW-0963">Cytoplasm</keyword>
<dbReference type="CDD" id="cd14858">
    <property type="entry name" value="TrmE_N"/>
    <property type="match status" value="1"/>
</dbReference>
<feature type="binding site" evidence="10">
    <location>
        <position position="229"/>
    </location>
    <ligand>
        <name>Mg(2+)</name>
        <dbReference type="ChEBI" id="CHEBI:18420"/>
    </ligand>
</feature>
<dbReference type="Pfam" id="PF01926">
    <property type="entry name" value="MMR_HSR1"/>
    <property type="match status" value="1"/>
</dbReference>
<keyword evidence="9 10" id="KW-0342">GTP-binding</keyword>
<comment type="similarity">
    <text evidence="1 10 11">Belongs to the TRAFAC class TrmE-Era-EngA-EngB-Septin-like GTPase superfamily. TrmE GTPase family.</text>
</comment>
<evidence type="ECO:0000256" key="1">
    <source>
        <dbReference type="ARBA" id="ARBA00011043"/>
    </source>
</evidence>
<evidence type="ECO:0000256" key="7">
    <source>
        <dbReference type="ARBA" id="ARBA00022842"/>
    </source>
</evidence>
<proteinExistence type="inferred from homology"/>
<evidence type="ECO:0000313" key="13">
    <source>
        <dbReference type="EMBL" id="KAA0258848.1"/>
    </source>
</evidence>
<feature type="binding site" evidence="10">
    <location>
        <begin position="269"/>
        <end position="272"/>
    </location>
    <ligand>
        <name>GTP</name>
        <dbReference type="ChEBI" id="CHEBI:37565"/>
    </ligand>
</feature>
<dbReference type="InterPro" id="IPR025867">
    <property type="entry name" value="MnmE_helical"/>
</dbReference>
<keyword evidence="4 10" id="KW-0479">Metal-binding</keyword>
<dbReference type="InterPro" id="IPR027417">
    <property type="entry name" value="P-loop_NTPase"/>
</dbReference>
<feature type="binding site" evidence="10">
    <location>
        <position position="246"/>
    </location>
    <ligand>
        <name>K(+)</name>
        <dbReference type="ChEBI" id="CHEBI:29103"/>
    </ligand>
</feature>
<comment type="subunit">
    <text evidence="10">Homodimer. Heterotetramer of two MnmE and two MnmG subunits.</text>
</comment>
<keyword evidence="6 10" id="KW-0378">Hydrolase</keyword>
<sequence>MDTIVAPITPLFRSSVITIRISGSKAFDIKKYLYVNGKPLQDLKYRYVYHGEFISENVEDDCVFYFFKGPNSYTGEDVVEISFHGNPLIVQNALQDIFKLGIRLAEPGEFTKRAFLNGKIDLVQAEAVYELIESRSITGIHASFKKLKEGLQSQLSIIKDNLIDLLSVVEAYVDFPEEDLGDYELQYVYNKLDDVIKNLQFLIKSFEMNRYNSEGVKIAIVGKPNVGKSSLMNYLLRENRVIVSEIPGTTRDIIEEEIFIKGYPIKLIDTAGIRESADQLEKIGIEFSKKKLGEADIILALFDLSDELDDMDEEIMKLVKNKEVVIIGNKVDKKKIEFDCDVEISVKTGEGVEQLFEIIEKRIKNLVSLGGENGMILNERQKFVFEEILDVIIGVKENFEKRTLDILAVDLHYCLNKISEITGEIYTEDILKNIFTKFCIGK</sequence>
<dbReference type="InterPro" id="IPR027266">
    <property type="entry name" value="TrmE/GcvT-like"/>
</dbReference>
<keyword evidence="3 10" id="KW-0819">tRNA processing</keyword>
<evidence type="ECO:0000256" key="9">
    <source>
        <dbReference type="ARBA" id="ARBA00023134"/>
    </source>
</evidence>
<evidence type="ECO:0000256" key="11">
    <source>
        <dbReference type="RuleBase" id="RU003313"/>
    </source>
</evidence>
<organism evidence="13 14">
    <name type="scientific">Deferribacter autotrophicus</name>
    <dbReference type="NCBI Taxonomy" id="500465"/>
    <lineage>
        <taxon>Bacteria</taxon>
        <taxon>Pseudomonadati</taxon>
        <taxon>Deferribacterota</taxon>
        <taxon>Deferribacteres</taxon>
        <taxon>Deferribacterales</taxon>
        <taxon>Deferribacteraceae</taxon>
        <taxon>Deferribacter</taxon>
    </lineage>
</organism>
<feature type="binding site" evidence="10">
    <location>
        <begin position="225"/>
        <end position="230"/>
    </location>
    <ligand>
        <name>GTP</name>
        <dbReference type="ChEBI" id="CHEBI:37565"/>
    </ligand>
</feature>
<feature type="binding site" evidence="10">
    <location>
        <begin position="244"/>
        <end position="250"/>
    </location>
    <ligand>
        <name>GTP</name>
        <dbReference type="ChEBI" id="CHEBI:37565"/>
    </ligand>
</feature>
<dbReference type="HAMAP" id="MF_00379">
    <property type="entry name" value="GTPase_MnmE"/>
    <property type="match status" value="1"/>
</dbReference>
<dbReference type="NCBIfam" id="TIGR00450">
    <property type="entry name" value="mnmE_trmE_thdF"/>
    <property type="match status" value="1"/>
</dbReference>
<evidence type="ECO:0000259" key="12">
    <source>
        <dbReference type="PROSITE" id="PS51709"/>
    </source>
</evidence>
<dbReference type="NCBIfam" id="TIGR00231">
    <property type="entry name" value="small_GTP"/>
    <property type="match status" value="1"/>
</dbReference>
<name>A0A5A8F792_9BACT</name>
<evidence type="ECO:0000256" key="5">
    <source>
        <dbReference type="ARBA" id="ARBA00022741"/>
    </source>
</evidence>
<dbReference type="InterPro" id="IPR018948">
    <property type="entry name" value="GTP-bd_TrmE_N"/>
</dbReference>
<evidence type="ECO:0000256" key="2">
    <source>
        <dbReference type="ARBA" id="ARBA00022490"/>
    </source>
</evidence>
<dbReference type="Pfam" id="PF10396">
    <property type="entry name" value="TrmE_N"/>
    <property type="match status" value="1"/>
</dbReference>
<feature type="domain" description="TrmE-type G" evidence="12">
    <location>
        <begin position="215"/>
        <end position="364"/>
    </location>
</feature>
<protein>
    <recommendedName>
        <fullName evidence="10">tRNA modification GTPase MnmE</fullName>
        <ecNumber evidence="10">3.6.-.-</ecNumber>
    </recommendedName>
</protein>
<keyword evidence="8 10" id="KW-0630">Potassium</keyword>
<evidence type="ECO:0000313" key="14">
    <source>
        <dbReference type="Proteomes" id="UP000322876"/>
    </source>
</evidence>
<reference evidence="13 14" key="1">
    <citation type="submission" date="2019-06" db="EMBL/GenBank/DDBJ databases">
        <title>Genomic insights into carbon and energy metabolism of Deferribacter autotrophicus revealed new metabolic traits in the phylum Deferribacteres.</title>
        <authorList>
            <person name="Slobodkin A.I."/>
            <person name="Slobodkina G.B."/>
            <person name="Allioux M."/>
            <person name="Alain K."/>
            <person name="Jebbar M."/>
            <person name="Shadrin V."/>
            <person name="Kublanov I.V."/>
            <person name="Toshchakov S.V."/>
            <person name="Bonch-Osmolovskaya E.A."/>
        </authorList>
    </citation>
    <scope>NUCLEOTIDE SEQUENCE [LARGE SCALE GENOMIC DNA]</scope>
    <source>
        <strain evidence="13 14">SL50</strain>
    </source>
</reference>
<feature type="binding site" evidence="10">
    <location>
        <position position="250"/>
    </location>
    <ligand>
        <name>Mg(2+)</name>
        <dbReference type="ChEBI" id="CHEBI:18420"/>
    </ligand>
</feature>
<keyword evidence="5 10" id="KW-0547">Nucleotide-binding</keyword>
<comment type="caution">
    <text evidence="13">The sequence shown here is derived from an EMBL/GenBank/DDBJ whole genome shotgun (WGS) entry which is preliminary data.</text>
</comment>
<evidence type="ECO:0000256" key="10">
    <source>
        <dbReference type="HAMAP-Rule" id="MF_00379"/>
    </source>
</evidence>
<comment type="cofactor">
    <cofactor evidence="10">
        <name>K(+)</name>
        <dbReference type="ChEBI" id="CHEBI:29103"/>
    </cofactor>
    <text evidence="10">Binds 1 potassium ion per subunit.</text>
</comment>
<evidence type="ECO:0000256" key="4">
    <source>
        <dbReference type="ARBA" id="ARBA00022723"/>
    </source>
</evidence>
<comment type="function">
    <text evidence="10">Exhibits a very high intrinsic GTPase hydrolysis rate. Involved in the addition of a carboxymethylaminomethyl (cmnm) group at the wobble position (U34) of certain tRNAs, forming tRNA-cmnm(5)s(2)U34.</text>
</comment>
<dbReference type="AlphaFoldDB" id="A0A5A8F792"/>
<dbReference type="InterPro" id="IPR004520">
    <property type="entry name" value="GTPase_MnmE"/>
</dbReference>
<dbReference type="OrthoDB" id="9805918at2"/>
<accession>A0A5A8F792</accession>